<feature type="disulfide bond" evidence="1">
    <location>
        <begin position="146"/>
        <end position="222"/>
    </location>
</feature>
<dbReference type="PROSITE" id="PS51367">
    <property type="entry name" value="THAUMATIN_2"/>
    <property type="match status" value="1"/>
</dbReference>
<reference evidence="3" key="1">
    <citation type="journal article" date="2011" name="Nat. Genet.">
        <title>The Arabidopsis lyrata genome sequence and the basis of rapid genome size change.</title>
        <authorList>
            <person name="Hu T.T."/>
            <person name="Pattyn P."/>
            <person name="Bakker E.G."/>
            <person name="Cao J."/>
            <person name="Cheng J.-F."/>
            <person name="Clark R.M."/>
            <person name="Fahlgren N."/>
            <person name="Fawcett J.A."/>
            <person name="Grimwood J."/>
            <person name="Gundlach H."/>
            <person name="Haberer G."/>
            <person name="Hollister J.D."/>
            <person name="Ossowski S."/>
            <person name="Ottilar R.P."/>
            <person name="Salamov A.A."/>
            <person name="Schneeberger K."/>
            <person name="Spannagl M."/>
            <person name="Wang X."/>
            <person name="Yang L."/>
            <person name="Nasrallah M.E."/>
            <person name="Bergelson J."/>
            <person name="Carrington J.C."/>
            <person name="Gaut B.S."/>
            <person name="Schmutz J."/>
            <person name="Mayer K.F.X."/>
            <person name="Van de Peer Y."/>
            <person name="Grigoriev I.V."/>
            <person name="Nordborg M."/>
            <person name="Weigel D."/>
            <person name="Guo Y.-L."/>
        </authorList>
    </citation>
    <scope>NUCLEOTIDE SEQUENCE [LARGE SCALE GENOMIC DNA]</scope>
    <source>
        <strain evidence="3">cv. MN47</strain>
    </source>
</reference>
<keyword evidence="1" id="KW-1015">Disulfide bond</keyword>
<feature type="disulfide bond" evidence="1">
    <location>
        <begin position="82"/>
        <end position="92"/>
    </location>
</feature>
<dbReference type="Gene3D" id="2.60.110.10">
    <property type="entry name" value="Thaumatin"/>
    <property type="match status" value="1"/>
</dbReference>
<dbReference type="InterPro" id="IPR037176">
    <property type="entry name" value="Osmotin/thaumatin-like_sf"/>
</dbReference>
<keyword evidence="3" id="KW-1185">Reference proteome</keyword>
<name>D7LJF5_ARALL</name>
<dbReference type="PRINTS" id="PR00347">
    <property type="entry name" value="THAUMATIN"/>
</dbReference>
<evidence type="ECO:0000256" key="1">
    <source>
        <dbReference type="PIRSR" id="PIRSR002703-1"/>
    </source>
</evidence>
<dbReference type="EMBL" id="GL348716">
    <property type="protein sequence ID" value="EFH55061.1"/>
    <property type="molecule type" value="Genomic_DNA"/>
</dbReference>
<dbReference type="PIRSF" id="PIRSF002703">
    <property type="entry name" value="Thaumatin"/>
    <property type="match status" value="1"/>
</dbReference>
<gene>
    <name evidence="2" type="ORF">ARALYDRAFT_667818</name>
</gene>
<dbReference type="eggNOG" id="ENOG502QUEJ">
    <property type="taxonomic scope" value="Eukaryota"/>
</dbReference>
<dbReference type="HOGENOM" id="CLU_043181_0_1_1"/>
<proteinExistence type="predicted"/>
<dbReference type="Pfam" id="PF00314">
    <property type="entry name" value="Thaumatin"/>
    <property type="match status" value="1"/>
</dbReference>
<dbReference type="SMART" id="SM00205">
    <property type="entry name" value="THN"/>
    <property type="match status" value="1"/>
</dbReference>
<dbReference type="PANTHER" id="PTHR31048">
    <property type="entry name" value="OS03G0233200 PROTEIN"/>
    <property type="match status" value="1"/>
</dbReference>
<accession>D7LJF5</accession>
<organism evidence="3">
    <name type="scientific">Arabidopsis lyrata subsp. lyrata</name>
    <name type="common">Lyre-leaved rock-cress</name>
    <dbReference type="NCBI Taxonomy" id="81972"/>
    <lineage>
        <taxon>Eukaryota</taxon>
        <taxon>Viridiplantae</taxon>
        <taxon>Streptophyta</taxon>
        <taxon>Embryophyta</taxon>
        <taxon>Tracheophyta</taxon>
        <taxon>Spermatophyta</taxon>
        <taxon>Magnoliopsida</taxon>
        <taxon>eudicotyledons</taxon>
        <taxon>Gunneridae</taxon>
        <taxon>Pentapetalae</taxon>
        <taxon>rosids</taxon>
        <taxon>malvids</taxon>
        <taxon>Brassicales</taxon>
        <taxon>Brassicaceae</taxon>
        <taxon>Camelineae</taxon>
        <taxon>Arabidopsis</taxon>
    </lineage>
</organism>
<sequence length="263" mass="28253">MTIFSTLHLLFFSFIIATCTISIVSGTVFTLSNRCSFTVWPGILTAKSRLIGDGGFALPSGSSVNLTVSPGWSGRFWGRTGCNFDASGSEKCTTGDCGGKLKCAGAEGAPPTTLAEFRIGSSGKEYAVQDSYDVSLVDGNRKTAGCVSDVNAICPNELHVTDSKGVVASFSLTRQNTRRSTTDAARSKHHAFNKPEYCCTGAFNRPETCPPKKYSKIFKGACPTANSYVYNYASSRFTCNNMPITLSVSVLRHNSLPYSFINE</sequence>
<dbReference type="InterPro" id="IPR001938">
    <property type="entry name" value="Thaumatin"/>
</dbReference>
<evidence type="ECO:0000313" key="3">
    <source>
        <dbReference type="Proteomes" id="UP000008694"/>
    </source>
</evidence>
<dbReference type="AlphaFoldDB" id="D7LJF5"/>
<feature type="disulfide bond" evidence="1">
    <location>
        <begin position="199"/>
        <end position="209"/>
    </location>
</feature>
<protein>
    <submittedName>
        <fullName evidence="2">Predicted protein</fullName>
    </submittedName>
</protein>
<feature type="disulfide bond" evidence="1">
    <location>
        <begin position="97"/>
        <end position="103"/>
    </location>
</feature>
<dbReference type="Proteomes" id="UP000008694">
    <property type="component" value="Unassembled WGS sequence"/>
</dbReference>
<dbReference type="Gramene" id="Al_scaffold_0004_537">
    <property type="protein sequence ID" value="Al_scaffold_0004_537"/>
    <property type="gene ID" value="Al_scaffold_0004_537"/>
</dbReference>
<evidence type="ECO:0000313" key="2">
    <source>
        <dbReference type="EMBL" id="EFH55061.1"/>
    </source>
</evidence>
<dbReference type="SUPFAM" id="SSF49870">
    <property type="entry name" value="Osmotin, thaumatin-like protein"/>
    <property type="match status" value="1"/>
</dbReference>